<evidence type="ECO:0000256" key="2">
    <source>
        <dbReference type="ARBA" id="ARBA00010574"/>
    </source>
</evidence>
<dbReference type="HAMAP" id="MF_01477">
    <property type="entry name" value="Iojap_RsfS"/>
    <property type="match status" value="1"/>
</dbReference>
<comment type="function">
    <text evidence="4">Required for normal mitochondrial ribosome function and mitochondrial translation. May play a role in ribosome biogenesis by preventing premature association of the 28S and 39S ribosomal subunits. Interacts with mitochondrial ribosomal protein uL14m (MRPL14), probably blocking formation of intersubunit bridge B8, preventing association of the 28S and 39S ribosomal subunits. Addition to isolated mitochondrial ribosomal subunits partially inhibits translation, probably by interfering with the association of the 28S and 39S ribosomal subunits and the formation of functional ribosomes. May also participate in the assembly and/or regulation of the stability of the large subunit of the mitochondrial ribosome. May function as a ribosomal silencing factor.</text>
</comment>
<dbReference type="Gene3D" id="3.30.460.10">
    <property type="entry name" value="Beta Polymerase, domain 2"/>
    <property type="match status" value="1"/>
</dbReference>
<organism evidence="6 7">
    <name type="scientific">Eptatretus burgeri</name>
    <name type="common">Inshore hagfish</name>
    <dbReference type="NCBI Taxonomy" id="7764"/>
    <lineage>
        <taxon>Eukaryota</taxon>
        <taxon>Metazoa</taxon>
        <taxon>Chordata</taxon>
        <taxon>Craniata</taxon>
        <taxon>Vertebrata</taxon>
        <taxon>Cyclostomata</taxon>
        <taxon>Myxini</taxon>
        <taxon>Myxiniformes</taxon>
        <taxon>Myxinidae</taxon>
        <taxon>Eptatretinae</taxon>
        <taxon>Eptatretus</taxon>
    </lineage>
</organism>
<dbReference type="Pfam" id="PF02410">
    <property type="entry name" value="RsfS"/>
    <property type="match status" value="1"/>
</dbReference>
<dbReference type="OMA" id="CDICVIR"/>
<dbReference type="PANTHER" id="PTHR21043">
    <property type="entry name" value="IOJAP SUPERFAMILY ORTHOLOG"/>
    <property type="match status" value="1"/>
</dbReference>
<dbReference type="Proteomes" id="UP000694388">
    <property type="component" value="Unplaced"/>
</dbReference>
<dbReference type="GO" id="GO:0090071">
    <property type="term" value="P:negative regulation of ribosome biogenesis"/>
    <property type="evidence" value="ECO:0007669"/>
    <property type="project" value="TreeGrafter"/>
</dbReference>
<evidence type="ECO:0000313" key="7">
    <source>
        <dbReference type="Proteomes" id="UP000694388"/>
    </source>
</evidence>
<evidence type="ECO:0000256" key="4">
    <source>
        <dbReference type="ARBA" id="ARBA00053669"/>
    </source>
</evidence>
<evidence type="ECO:0000256" key="3">
    <source>
        <dbReference type="ARBA" id="ARBA00023128"/>
    </source>
</evidence>
<evidence type="ECO:0000256" key="1">
    <source>
        <dbReference type="ARBA" id="ARBA00004173"/>
    </source>
</evidence>
<dbReference type="InterPro" id="IPR004394">
    <property type="entry name" value="Iojap/RsfS/C7orf30"/>
</dbReference>
<comment type="similarity">
    <text evidence="2">Belongs to the Iojap/RsfS family.</text>
</comment>
<dbReference type="PANTHER" id="PTHR21043:SF0">
    <property type="entry name" value="MITOCHONDRIAL ASSEMBLY OF RIBOSOMAL LARGE SUBUNIT PROTEIN 1"/>
    <property type="match status" value="1"/>
</dbReference>
<evidence type="ECO:0000313" key="6">
    <source>
        <dbReference type="Ensembl" id="ENSEBUP00000025494.1"/>
    </source>
</evidence>
<dbReference type="NCBIfam" id="TIGR00090">
    <property type="entry name" value="rsfS_iojap_ybeB"/>
    <property type="match status" value="1"/>
</dbReference>
<sequence length="198" mass="22136">METVNAQDVASTSAGNDPCGLGLGGFEPTSYTSALGHLLQQSEVMPPSEAGVLNLDSLVKTLRQENGCDICVIRIPPSLCYADHMVIVTASSQRHLVALAEYVHKLYKSIKSPSDPHVLLEGKTSDNWMCIDFGTTVLHIMLDKTRKRYEIEKLWTLREMDDQLELLQPEFLPDDLILEGHDMEHHWGVEVPPDENKL</sequence>
<keyword evidence="3" id="KW-0496">Mitochondrion</keyword>
<evidence type="ECO:0000256" key="5">
    <source>
        <dbReference type="ARBA" id="ARBA00073331"/>
    </source>
</evidence>
<dbReference type="InterPro" id="IPR043519">
    <property type="entry name" value="NT_sf"/>
</dbReference>
<dbReference type="Ensembl" id="ENSEBUT00000026070.1">
    <property type="protein sequence ID" value="ENSEBUP00000025494.1"/>
    <property type="gene ID" value="ENSEBUG00000015718.1"/>
</dbReference>
<reference evidence="6" key="1">
    <citation type="submission" date="2025-08" db="UniProtKB">
        <authorList>
            <consortium name="Ensembl"/>
        </authorList>
    </citation>
    <scope>IDENTIFICATION</scope>
</reference>
<proteinExistence type="inferred from homology"/>
<dbReference type="GO" id="GO:0043023">
    <property type="term" value="F:ribosomal large subunit binding"/>
    <property type="evidence" value="ECO:0007669"/>
    <property type="project" value="TreeGrafter"/>
</dbReference>
<protein>
    <recommendedName>
        <fullName evidence="5">Mitochondrial assembly of ribosomal large subunit protein 1</fullName>
    </recommendedName>
</protein>
<dbReference type="GO" id="GO:0017148">
    <property type="term" value="P:negative regulation of translation"/>
    <property type="evidence" value="ECO:0007669"/>
    <property type="project" value="TreeGrafter"/>
</dbReference>
<dbReference type="GO" id="GO:0005739">
    <property type="term" value="C:mitochondrion"/>
    <property type="evidence" value="ECO:0007669"/>
    <property type="project" value="UniProtKB-SubCell"/>
</dbReference>
<keyword evidence="7" id="KW-1185">Reference proteome</keyword>
<dbReference type="AlphaFoldDB" id="A0A8C4X1C5"/>
<dbReference type="GeneTree" id="ENSGT00390000015035"/>
<name>A0A8C4X1C5_EPTBU</name>
<dbReference type="SUPFAM" id="SSF81301">
    <property type="entry name" value="Nucleotidyltransferase"/>
    <property type="match status" value="1"/>
</dbReference>
<reference evidence="6" key="2">
    <citation type="submission" date="2025-09" db="UniProtKB">
        <authorList>
            <consortium name="Ensembl"/>
        </authorList>
    </citation>
    <scope>IDENTIFICATION</scope>
</reference>
<comment type="subcellular location">
    <subcellularLocation>
        <location evidence="1">Mitochondrion</location>
    </subcellularLocation>
</comment>
<dbReference type="FunFam" id="3.30.460.10:FF:000018">
    <property type="entry name" value="Mitochondrial assembly of ribosomal large subunit 1"/>
    <property type="match status" value="1"/>
</dbReference>
<accession>A0A8C4X1C5</accession>